<feature type="region of interest" description="Disordered" evidence="1">
    <location>
        <begin position="1"/>
        <end position="30"/>
    </location>
</feature>
<dbReference type="AlphaFoldDB" id="A0AAN9JB16"/>
<dbReference type="EMBL" id="JAYKXN010000004">
    <property type="protein sequence ID" value="KAK7294826.1"/>
    <property type="molecule type" value="Genomic_DNA"/>
</dbReference>
<name>A0AAN9JB16_CLITE</name>
<proteinExistence type="predicted"/>
<reference evidence="2 3" key="1">
    <citation type="submission" date="2024-01" db="EMBL/GenBank/DDBJ databases">
        <title>The genomes of 5 underutilized Papilionoideae crops provide insights into root nodulation and disease resistance.</title>
        <authorList>
            <person name="Yuan L."/>
        </authorList>
    </citation>
    <scope>NUCLEOTIDE SEQUENCE [LARGE SCALE GENOMIC DNA]</scope>
    <source>
        <strain evidence="2">LY-2023</strain>
        <tissue evidence="2">Leaf</tissue>
    </source>
</reference>
<sequence>MIPKRKKGNLVGEQGNTPEKTNGIAKEEKESYWRREQSRRRWLGGCYRWLGSCCRWQQAVAGGSRSRKSRRRSRKHHRRSLEVREGGSKLLHLAASCCNWQHITEESPKVREGSPEVAGGQPAMGVILGEWVSRQVKGDEEKEKRRIERRRIKRSRKKNIRNVT</sequence>
<keyword evidence="3" id="KW-1185">Reference proteome</keyword>
<comment type="caution">
    <text evidence="2">The sequence shown here is derived from an EMBL/GenBank/DDBJ whole genome shotgun (WGS) entry which is preliminary data.</text>
</comment>
<evidence type="ECO:0000313" key="2">
    <source>
        <dbReference type="EMBL" id="KAK7294826.1"/>
    </source>
</evidence>
<feature type="region of interest" description="Disordered" evidence="1">
    <location>
        <begin position="139"/>
        <end position="164"/>
    </location>
</feature>
<dbReference type="Proteomes" id="UP001359559">
    <property type="component" value="Unassembled WGS sequence"/>
</dbReference>
<feature type="compositionally biased region" description="Basic residues" evidence="1">
    <location>
        <begin position="147"/>
        <end position="164"/>
    </location>
</feature>
<gene>
    <name evidence="2" type="ORF">RJT34_17723</name>
</gene>
<evidence type="ECO:0000313" key="3">
    <source>
        <dbReference type="Proteomes" id="UP001359559"/>
    </source>
</evidence>
<accession>A0AAN9JB16</accession>
<evidence type="ECO:0000256" key="1">
    <source>
        <dbReference type="SAM" id="MobiDB-lite"/>
    </source>
</evidence>
<protein>
    <submittedName>
        <fullName evidence="2">Uncharacterized protein</fullName>
    </submittedName>
</protein>
<organism evidence="2 3">
    <name type="scientific">Clitoria ternatea</name>
    <name type="common">Butterfly pea</name>
    <dbReference type="NCBI Taxonomy" id="43366"/>
    <lineage>
        <taxon>Eukaryota</taxon>
        <taxon>Viridiplantae</taxon>
        <taxon>Streptophyta</taxon>
        <taxon>Embryophyta</taxon>
        <taxon>Tracheophyta</taxon>
        <taxon>Spermatophyta</taxon>
        <taxon>Magnoliopsida</taxon>
        <taxon>eudicotyledons</taxon>
        <taxon>Gunneridae</taxon>
        <taxon>Pentapetalae</taxon>
        <taxon>rosids</taxon>
        <taxon>fabids</taxon>
        <taxon>Fabales</taxon>
        <taxon>Fabaceae</taxon>
        <taxon>Papilionoideae</taxon>
        <taxon>50 kb inversion clade</taxon>
        <taxon>NPAAA clade</taxon>
        <taxon>indigoferoid/millettioid clade</taxon>
        <taxon>Phaseoleae</taxon>
        <taxon>Clitoria</taxon>
    </lineage>
</organism>